<gene>
    <name evidence="2" type="ORF">A1O1_06615</name>
</gene>
<comment type="caution">
    <text evidence="2">The sequence shown here is derived from an EMBL/GenBank/DDBJ whole genome shotgun (WGS) entry which is preliminary data.</text>
</comment>
<protein>
    <submittedName>
        <fullName evidence="2">Uncharacterized protein</fullName>
    </submittedName>
</protein>
<keyword evidence="3" id="KW-1185">Reference proteome</keyword>
<name>W9Y9B4_9EURO</name>
<evidence type="ECO:0000256" key="1">
    <source>
        <dbReference type="SAM" id="MobiDB-lite"/>
    </source>
</evidence>
<dbReference type="AlphaFoldDB" id="W9Y9B4"/>
<accession>W9Y9B4</accession>
<evidence type="ECO:0000313" key="3">
    <source>
        <dbReference type="Proteomes" id="UP000019484"/>
    </source>
</evidence>
<dbReference type="OrthoDB" id="10490242at2759"/>
<feature type="non-terminal residue" evidence="2">
    <location>
        <position position="197"/>
    </location>
</feature>
<evidence type="ECO:0000313" key="2">
    <source>
        <dbReference type="EMBL" id="EXJ86245.1"/>
    </source>
</evidence>
<dbReference type="RefSeq" id="XP_007725683.1">
    <property type="nucleotide sequence ID" value="XM_007727493.1"/>
</dbReference>
<feature type="region of interest" description="Disordered" evidence="1">
    <location>
        <begin position="1"/>
        <end position="70"/>
    </location>
</feature>
<feature type="region of interest" description="Disordered" evidence="1">
    <location>
        <begin position="152"/>
        <end position="197"/>
    </location>
</feature>
<organism evidence="2 3">
    <name type="scientific">Capronia coronata CBS 617.96</name>
    <dbReference type="NCBI Taxonomy" id="1182541"/>
    <lineage>
        <taxon>Eukaryota</taxon>
        <taxon>Fungi</taxon>
        <taxon>Dikarya</taxon>
        <taxon>Ascomycota</taxon>
        <taxon>Pezizomycotina</taxon>
        <taxon>Eurotiomycetes</taxon>
        <taxon>Chaetothyriomycetidae</taxon>
        <taxon>Chaetothyriales</taxon>
        <taxon>Herpotrichiellaceae</taxon>
        <taxon>Capronia</taxon>
    </lineage>
</organism>
<feature type="compositionally biased region" description="Basic residues" evidence="1">
    <location>
        <begin position="40"/>
        <end position="55"/>
    </location>
</feature>
<dbReference type="HOGENOM" id="CLU_1387166_0_0_1"/>
<dbReference type="Proteomes" id="UP000019484">
    <property type="component" value="Unassembled WGS sequence"/>
</dbReference>
<dbReference type="GeneID" id="19161482"/>
<sequence length="197" mass="22791">MGNRSSRQSDPGDIRTSYYISPSGSEERVHITRSRSLPRPQRRNTRRSRHLRQRRSPNPATFLEQVLDDGPSPQLRRFLAATENYPQGPRRDGRLPEIIYTEHVNGVLDQNRKRNRGRTSHRHRLLFGRRSNRPSDDADETREYIDTSITMRGVSPSTRGLRSGDTYFDRPDSTGYRPMRVHNPTRDLDPSAPGRGM</sequence>
<reference evidence="2 3" key="1">
    <citation type="submission" date="2013-03" db="EMBL/GenBank/DDBJ databases">
        <title>The Genome Sequence of Capronia coronata CBS 617.96.</title>
        <authorList>
            <consortium name="The Broad Institute Genomics Platform"/>
            <person name="Cuomo C."/>
            <person name="de Hoog S."/>
            <person name="Gorbushina A."/>
            <person name="Walker B."/>
            <person name="Young S.K."/>
            <person name="Zeng Q."/>
            <person name="Gargeya S."/>
            <person name="Fitzgerald M."/>
            <person name="Haas B."/>
            <person name="Abouelleil A."/>
            <person name="Allen A.W."/>
            <person name="Alvarado L."/>
            <person name="Arachchi H.M."/>
            <person name="Berlin A.M."/>
            <person name="Chapman S.B."/>
            <person name="Gainer-Dewar J."/>
            <person name="Goldberg J."/>
            <person name="Griggs A."/>
            <person name="Gujja S."/>
            <person name="Hansen M."/>
            <person name="Howarth C."/>
            <person name="Imamovic A."/>
            <person name="Ireland A."/>
            <person name="Larimer J."/>
            <person name="McCowan C."/>
            <person name="Murphy C."/>
            <person name="Pearson M."/>
            <person name="Poon T.W."/>
            <person name="Priest M."/>
            <person name="Roberts A."/>
            <person name="Saif S."/>
            <person name="Shea T."/>
            <person name="Sisk P."/>
            <person name="Sykes S."/>
            <person name="Wortman J."/>
            <person name="Nusbaum C."/>
            <person name="Birren B."/>
        </authorList>
    </citation>
    <scope>NUCLEOTIDE SEQUENCE [LARGE SCALE GENOMIC DNA]</scope>
    <source>
        <strain evidence="2 3">CBS 617.96</strain>
    </source>
</reference>
<proteinExistence type="predicted"/>
<dbReference type="EMBL" id="AMWN01000005">
    <property type="protein sequence ID" value="EXJ86245.1"/>
    <property type="molecule type" value="Genomic_DNA"/>
</dbReference>